<dbReference type="GO" id="GO:0046872">
    <property type="term" value="F:metal ion binding"/>
    <property type="evidence" value="ECO:0007669"/>
    <property type="project" value="UniProtKB-KW"/>
</dbReference>
<evidence type="ECO:0000259" key="6">
    <source>
        <dbReference type="Pfam" id="PF26343"/>
    </source>
</evidence>
<evidence type="ECO:0000256" key="3">
    <source>
        <dbReference type="ARBA" id="ARBA00022801"/>
    </source>
</evidence>
<proteinExistence type="predicted"/>
<dbReference type="EMBL" id="CP113787">
    <property type="protein sequence ID" value="WAL44063.1"/>
    <property type="molecule type" value="Genomic_DNA"/>
</dbReference>
<dbReference type="Proteomes" id="UP001163127">
    <property type="component" value="Chromosome"/>
</dbReference>
<keyword evidence="3" id="KW-0378">Hydrolase</keyword>
<keyword evidence="1" id="KW-0540">Nuclease</keyword>
<name>A0AA47FIQ0_ACTNA</name>
<feature type="domain" description="PIN" evidence="5">
    <location>
        <begin position="5"/>
        <end position="118"/>
    </location>
</feature>
<dbReference type="SUPFAM" id="SSF88723">
    <property type="entry name" value="PIN domain-like"/>
    <property type="match status" value="1"/>
</dbReference>
<dbReference type="RefSeq" id="WP_076135352.1">
    <property type="nucleotide sequence ID" value="NZ_CP113787.1"/>
</dbReference>
<keyword evidence="4" id="KW-0460">Magnesium</keyword>
<gene>
    <name evidence="7" type="ORF">OFA60_05855</name>
</gene>
<accession>A0AA47FIQ0</accession>
<keyword evidence="2" id="KW-0479">Metal-binding</keyword>
<organism evidence="7 8">
    <name type="scientific">Actinomyces naeslundii</name>
    <dbReference type="NCBI Taxonomy" id="1655"/>
    <lineage>
        <taxon>Bacteria</taxon>
        <taxon>Bacillati</taxon>
        <taxon>Actinomycetota</taxon>
        <taxon>Actinomycetes</taxon>
        <taxon>Actinomycetales</taxon>
        <taxon>Actinomycetaceae</taxon>
        <taxon>Actinomyces</taxon>
    </lineage>
</organism>
<dbReference type="GO" id="GO:0004518">
    <property type="term" value="F:nuclease activity"/>
    <property type="evidence" value="ECO:0007669"/>
    <property type="project" value="UniProtKB-KW"/>
</dbReference>
<evidence type="ECO:0000256" key="1">
    <source>
        <dbReference type="ARBA" id="ARBA00022722"/>
    </source>
</evidence>
<feature type="domain" description="VapC50 C-terminal" evidence="6">
    <location>
        <begin position="135"/>
        <end position="191"/>
    </location>
</feature>
<evidence type="ECO:0000256" key="4">
    <source>
        <dbReference type="ARBA" id="ARBA00022842"/>
    </source>
</evidence>
<evidence type="ECO:0000259" key="5">
    <source>
        <dbReference type="Pfam" id="PF13470"/>
    </source>
</evidence>
<reference evidence="7" key="1">
    <citation type="submission" date="2022-11" db="EMBL/GenBank/DDBJ databases">
        <title>Dental biofilm bacteria. Genome sequencing and assembly.</title>
        <authorList>
            <person name="Robertsson C."/>
        </authorList>
    </citation>
    <scope>NUCLEOTIDE SEQUENCE</scope>
    <source>
        <strain evidence="7">CW</strain>
    </source>
</reference>
<dbReference type="InterPro" id="IPR058652">
    <property type="entry name" value="VapC50_C"/>
</dbReference>
<evidence type="ECO:0000313" key="8">
    <source>
        <dbReference type="Proteomes" id="UP001163127"/>
    </source>
</evidence>
<protein>
    <submittedName>
        <fullName evidence="7">PIN domain-containing protein</fullName>
    </submittedName>
</protein>
<dbReference type="InterPro" id="IPR029060">
    <property type="entry name" value="PIN-like_dom_sf"/>
</dbReference>
<dbReference type="AlphaFoldDB" id="A0AA47FIQ0"/>
<sequence>MAFSAVLDACVLVPSTLRDVLLEIAVRQVYRPLWSEKIEEEVERTVLRLHARRSRDEEESRGYVKRLRRRMNLALPDAQVQGWETLLPLVPSMSDPGDRHVVATALMGRADVIVTFNLKDFDDAALPGALFAQSPDEFLLDVLGLYPEEVRNVLTTVVSRTGRKGPHWTVNDLLARLEKEQLNDFVAACRRELNL</sequence>
<dbReference type="Pfam" id="PF26343">
    <property type="entry name" value="VapC50_C"/>
    <property type="match status" value="1"/>
</dbReference>
<evidence type="ECO:0000256" key="2">
    <source>
        <dbReference type="ARBA" id="ARBA00022723"/>
    </source>
</evidence>
<dbReference type="GO" id="GO:0016787">
    <property type="term" value="F:hydrolase activity"/>
    <property type="evidence" value="ECO:0007669"/>
    <property type="project" value="UniProtKB-KW"/>
</dbReference>
<dbReference type="InterPro" id="IPR002716">
    <property type="entry name" value="PIN_dom"/>
</dbReference>
<dbReference type="Pfam" id="PF13470">
    <property type="entry name" value="PIN_3"/>
    <property type="match status" value="1"/>
</dbReference>
<evidence type="ECO:0000313" key="7">
    <source>
        <dbReference type="EMBL" id="WAL44063.1"/>
    </source>
</evidence>